<evidence type="ECO:0000256" key="1">
    <source>
        <dbReference type="SAM" id="Phobius"/>
    </source>
</evidence>
<dbReference type="AlphaFoldDB" id="A0A485K439"/>
<reference evidence="2" key="2">
    <citation type="submission" date="2019-06" db="EMBL/GenBank/DDBJ databases">
        <title>Genomics analysis of Aphanomyces spp. identifies a new class of oomycete effector associated with host adaptation.</title>
        <authorList>
            <person name="Gaulin E."/>
        </authorList>
    </citation>
    <scope>NUCLEOTIDE SEQUENCE</scope>
    <source>
        <strain evidence="2">CBS 578.67</strain>
    </source>
</reference>
<dbReference type="Gene3D" id="3.20.20.80">
    <property type="entry name" value="Glycosidases"/>
    <property type="match status" value="1"/>
</dbReference>
<dbReference type="EMBL" id="CAADRA010000030">
    <property type="protein sequence ID" value="VFT77782.1"/>
    <property type="molecule type" value="Genomic_DNA"/>
</dbReference>
<keyword evidence="4" id="KW-1185">Reference proteome</keyword>
<organism evidence="3 4">
    <name type="scientific">Aphanomyces stellatus</name>
    <dbReference type="NCBI Taxonomy" id="120398"/>
    <lineage>
        <taxon>Eukaryota</taxon>
        <taxon>Sar</taxon>
        <taxon>Stramenopiles</taxon>
        <taxon>Oomycota</taxon>
        <taxon>Saprolegniomycetes</taxon>
        <taxon>Saprolegniales</taxon>
        <taxon>Verrucalvaceae</taxon>
        <taxon>Aphanomyces</taxon>
    </lineage>
</organism>
<keyword evidence="1" id="KW-1133">Transmembrane helix</keyword>
<dbReference type="Proteomes" id="UP000332933">
    <property type="component" value="Unassembled WGS sequence"/>
</dbReference>
<accession>A0A485K439</accession>
<proteinExistence type="predicted"/>
<keyword evidence="1" id="KW-0812">Transmembrane</keyword>
<keyword evidence="1" id="KW-0472">Membrane</keyword>
<protein>
    <submittedName>
        <fullName evidence="3">Aste57867_557 protein</fullName>
    </submittedName>
</protein>
<dbReference type="EMBL" id="VJMH01000030">
    <property type="protein sequence ID" value="KAF0720115.1"/>
    <property type="molecule type" value="Genomic_DNA"/>
</dbReference>
<feature type="transmembrane region" description="Helical" evidence="1">
    <location>
        <begin position="292"/>
        <end position="314"/>
    </location>
</feature>
<evidence type="ECO:0000313" key="3">
    <source>
        <dbReference type="EMBL" id="VFT77782.1"/>
    </source>
</evidence>
<evidence type="ECO:0000313" key="2">
    <source>
        <dbReference type="EMBL" id="KAF0720115.1"/>
    </source>
</evidence>
<evidence type="ECO:0000313" key="4">
    <source>
        <dbReference type="Proteomes" id="UP000332933"/>
    </source>
</evidence>
<reference evidence="3 4" key="1">
    <citation type="submission" date="2019-03" db="EMBL/GenBank/DDBJ databases">
        <authorList>
            <person name="Gaulin E."/>
            <person name="Dumas B."/>
        </authorList>
    </citation>
    <scope>NUCLEOTIDE SEQUENCE [LARGE SCALE GENOMIC DNA]</scope>
    <source>
        <strain evidence="3">CBS 568.67</strain>
    </source>
</reference>
<gene>
    <name evidence="3" type="primary">Aste57867_557</name>
    <name evidence="2" type="ORF">As57867_000556</name>
    <name evidence="3" type="ORF">ASTE57867_557</name>
</gene>
<sequence length="333" mass="36001">MRFHAKQIRILPLAYAGADSDGQAGAKTVKPDDYSVIKIMGLLCGDTMVNGVMQSSIDIYMINEYRWCNVPGTFGPYQEFVDLAKGVPIVMALGEFGCDESPPRFWTMVPSFPTRRRHWALRMFFPAGGGLEVIGKRGTIPTADCKSLVTQFKAAKISTEFGTPDSICSWTPLGPSTGKNPIVARTGTMVSHMRRHGHHDHVIRKVDHQHPPRANLTTEESICGKPIVLPSGCGTCKSNADCGSHGQCSVVGDVGKNGSTCQCIGCWSGVSCSLYSKKKCNTLTSNPTVPRIVFTAVAAGLGLVTLVFCGLGIAATKEIKKLRQAEERTKRHV</sequence>
<name>A0A485K439_9STRA</name>
<dbReference type="OrthoDB" id="421038at2759"/>